<evidence type="ECO:0000256" key="6">
    <source>
        <dbReference type="ARBA" id="ARBA00023136"/>
    </source>
</evidence>
<name>A0AAE3M427_9BACT</name>
<dbReference type="GO" id="GO:0005886">
    <property type="term" value="C:plasma membrane"/>
    <property type="evidence" value="ECO:0007669"/>
    <property type="project" value="UniProtKB-SubCell"/>
</dbReference>
<feature type="transmembrane region" description="Helical" evidence="7">
    <location>
        <begin position="255"/>
        <end position="277"/>
    </location>
</feature>
<keyword evidence="4 7" id="KW-0812">Transmembrane</keyword>
<evidence type="ECO:0000256" key="7">
    <source>
        <dbReference type="SAM" id="Phobius"/>
    </source>
</evidence>
<feature type="transmembrane region" description="Helical" evidence="7">
    <location>
        <begin position="289"/>
        <end position="308"/>
    </location>
</feature>
<dbReference type="InterPro" id="IPR002656">
    <property type="entry name" value="Acyl_transf_3_dom"/>
</dbReference>
<keyword evidence="3" id="KW-1003">Cell membrane</keyword>
<feature type="domain" description="Acyltransferase 3" evidence="8">
    <location>
        <begin position="5"/>
        <end position="330"/>
    </location>
</feature>
<comment type="caution">
    <text evidence="9">The sequence shown here is derived from an EMBL/GenBank/DDBJ whole genome shotgun (WGS) entry which is preliminary data.</text>
</comment>
<sequence>MKRINSVDFMRVVAIIFVIAIHTNPFLPNAFDNSQGNIYLFGLINQLARFAVPFFFVISGYFYSVKINKSNSIESTTKKMALRIAIIWIFWNLIYLFPFYKFYSLLDAGVLEMGNNVLERISYYISHPKILLLEGTSIHLWFLSSLFFSILTTSIFIKFNLNKSLITIAIFLYIIGVLAKAYINTPLGINLHFDTRNSLFLGLIFFVSGYKIASFTPKTKWLKIGFVIFILGLFFHFLEIFILKKYYNTSGNQDYVFATYFMGLGIAIISLSNQNFFNIPFFNYVGQKTLGIYAIHVLLIPILKPFFIKYYHPIFEIGFPIIIYFISLVFVEVLSRNRMLSQILT</sequence>
<dbReference type="GO" id="GO:0016413">
    <property type="term" value="F:O-acetyltransferase activity"/>
    <property type="evidence" value="ECO:0007669"/>
    <property type="project" value="TreeGrafter"/>
</dbReference>
<dbReference type="RefSeq" id="WP_301190201.1">
    <property type="nucleotide sequence ID" value="NZ_JAPDPJ010000017.1"/>
</dbReference>
<protein>
    <submittedName>
        <fullName evidence="9">Acyltransferase family protein</fullName>
    </submittedName>
</protein>
<feature type="transmembrane region" description="Helical" evidence="7">
    <location>
        <begin position="195"/>
        <end position="212"/>
    </location>
</feature>
<evidence type="ECO:0000256" key="3">
    <source>
        <dbReference type="ARBA" id="ARBA00022475"/>
    </source>
</evidence>
<evidence type="ECO:0000256" key="1">
    <source>
        <dbReference type="ARBA" id="ARBA00004651"/>
    </source>
</evidence>
<feature type="transmembrane region" description="Helical" evidence="7">
    <location>
        <begin position="138"/>
        <end position="157"/>
    </location>
</feature>
<evidence type="ECO:0000313" key="9">
    <source>
        <dbReference type="EMBL" id="MCW3786636.1"/>
    </source>
</evidence>
<feature type="transmembrane region" description="Helical" evidence="7">
    <location>
        <begin position="9"/>
        <end position="27"/>
    </location>
</feature>
<evidence type="ECO:0000256" key="4">
    <source>
        <dbReference type="ARBA" id="ARBA00022692"/>
    </source>
</evidence>
<organism evidence="9 10">
    <name type="scientific">Plebeiibacterium sediminum</name>
    <dbReference type="NCBI Taxonomy" id="2992112"/>
    <lineage>
        <taxon>Bacteria</taxon>
        <taxon>Pseudomonadati</taxon>
        <taxon>Bacteroidota</taxon>
        <taxon>Bacteroidia</taxon>
        <taxon>Marinilabiliales</taxon>
        <taxon>Marinilabiliaceae</taxon>
        <taxon>Plebeiibacterium</taxon>
    </lineage>
</organism>
<feature type="transmembrane region" description="Helical" evidence="7">
    <location>
        <begin position="84"/>
        <end position="103"/>
    </location>
</feature>
<dbReference type="Proteomes" id="UP001209229">
    <property type="component" value="Unassembled WGS sequence"/>
</dbReference>
<gene>
    <name evidence="9" type="ORF">OM075_09165</name>
</gene>
<keyword evidence="9" id="KW-0808">Transferase</keyword>
<keyword evidence="5 7" id="KW-1133">Transmembrane helix</keyword>
<dbReference type="PANTHER" id="PTHR40074">
    <property type="entry name" value="O-ACETYLTRANSFERASE WECH"/>
    <property type="match status" value="1"/>
</dbReference>
<dbReference type="Pfam" id="PF01757">
    <property type="entry name" value="Acyl_transf_3"/>
    <property type="match status" value="1"/>
</dbReference>
<keyword evidence="6 7" id="KW-0472">Membrane</keyword>
<keyword evidence="10" id="KW-1185">Reference proteome</keyword>
<feature type="transmembrane region" description="Helical" evidence="7">
    <location>
        <begin position="39"/>
        <end position="63"/>
    </location>
</feature>
<feature type="transmembrane region" description="Helical" evidence="7">
    <location>
        <begin position="224"/>
        <end position="243"/>
    </location>
</feature>
<keyword evidence="9" id="KW-0012">Acyltransferase</keyword>
<accession>A0AAE3M427</accession>
<evidence type="ECO:0000256" key="2">
    <source>
        <dbReference type="ARBA" id="ARBA00007400"/>
    </source>
</evidence>
<dbReference type="AlphaFoldDB" id="A0AAE3M427"/>
<feature type="transmembrane region" description="Helical" evidence="7">
    <location>
        <begin position="314"/>
        <end position="334"/>
    </location>
</feature>
<proteinExistence type="inferred from homology"/>
<comment type="subcellular location">
    <subcellularLocation>
        <location evidence="1">Cell membrane</location>
        <topology evidence="1">Multi-pass membrane protein</topology>
    </subcellularLocation>
</comment>
<evidence type="ECO:0000313" key="10">
    <source>
        <dbReference type="Proteomes" id="UP001209229"/>
    </source>
</evidence>
<evidence type="ECO:0000259" key="8">
    <source>
        <dbReference type="Pfam" id="PF01757"/>
    </source>
</evidence>
<comment type="similarity">
    <text evidence="2">Belongs to the acyltransferase 3 family.</text>
</comment>
<dbReference type="GO" id="GO:0009246">
    <property type="term" value="P:enterobacterial common antigen biosynthetic process"/>
    <property type="evidence" value="ECO:0007669"/>
    <property type="project" value="TreeGrafter"/>
</dbReference>
<evidence type="ECO:0000256" key="5">
    <source>
        <dbReference type="ARBA" id="ARBA00022989"/>
    </source>
</evidence>
<dbReference type="EMBL" id="JAPDPJ010000017">
    <property type="protein sequence ID" value="MCW3786636.1"/>
    <property type="molecule type" value="Genomic_DNA"/>
</dbReference>
<feature type="transmembrane region" description="Helical" evidence="7">
    <location>
        <begin position="164"/>
        <end position="183"/>
    </location>
</feature>
<reference evidence="9" key="1">
    <citation type="submission" date="2022-10" db="EMBL/GenBank/DDBJ databases">
        <authorList>
            <person name="Yu W.X."/>
        </authorList>
    </citation>
    <scope>NUCLEOTIDE SEQUENCE</scope>
    <source>
        <strain evidence="9">AAT</strain>
    </source>
</reference>
<dbReference type="PANTHER" id="PTHR40074:SF2">
    <property type="entry name" value="O-ACETYLTRANSFERASE WECH"/>
    <property type="match status" value="1"/>
</dbReference>